<comment type="subunit">
    <text evidence="7">Homodimer.</text>
</comment>
<proteinExistence type="inferred from homology"/>
<dbReference type="EMBL" id="MFUP01000012">
    <property type="protein sequence ID" value="OGI87479.1"/>
    <property type="molecule type" value="Genomic_DNA"/>
</dbReference>
<dbReference type="GO" id="GO:0005829">
    <property type="term" value="C:cytosol"/>
    <property type="evidence" value="ECO:0007669"/>
    <property type="project" value="TreeGrafter"/>
</dbReference>
<comment type="subcellular location">
    <subcellularLocation>
        <location evidence="7">Cytoplasm</location>
    </subcellularLocation>
</comment>
<dbReference type="InterPro" id="IPR002313">
    <property type="entry name" value="Lys-tRNA-ligase_II"/>
</dbReference>
<keyword evidence="2 7" id="KW-0479">Metal-binding</keyword>
<name>A0A1F6X010_9BACT</name>
<evidence type="ECO:0000256" key="1">
    <source>
        <dbReference type="ARBA" id="ARBA00022598"/>
    </source>
</evidence>
<keyword evidence="7" id="KW-0963">Cytoplasm</keyword>
<keyword evidence="1 7" id="KW-0436">Ligase</keyword>
<dbReference type="Proteomes" id="UP000185809">
    <property type="component" value="Unassembled WGS sequence"/>
</dbReference>
<gene>
    <name evidence="7" type="primary">lysS</name>
    <name evidence="10" type="ORF">A2995_01280</name>
</gene>
<keyword evidence="5 7" id="KW-0030">Aminoacyl-tRNA synthetase</keyword>
<dbReference type="SUPFAM" id="SSF55681">
    <property type="entry name" value="Class II aaRS and biotin synthetases"/>
    <property type="match status" value="1"/>
</dbReference>
<dbReference type="GO" id="GO:0006430">
    <property type="term" value="P:lysyl-tRNA aminoacylation"/>
    <property type="evidence" value="ECO:0007669"/>
    <property type="project" value="UniProtKB-UniRule"/>
</dbReference>
<dbReference type="SUPFAM" id="SSF50249">
    <property type="entry name" value="Nucleic acid-binding proteins"/>
    <property type="match status" value="1"/>
</dbReference>
<dbReference type="PRINTS" id="PR00982">
    <property type="entry name" value="TRNASYNTHLYS"/>
</dbReference>
<dbReference type="Gene3D" id="2.40.50.140">
    <property type="entry name" value="Nucleic acid-binding proteins"/>
    <property type="match status" value="1"/>
</dbReference>
<evidence type="ECO:0000313" key="11">
    <source>
        <dbReference type="Proteomes" id="UP000185809"/>
    </source>
</evidence>
<dbReference type="CDD" id="cd00775">
    <property type="entry name" value="LysRS_core"/>
    <property type="match status" value="1"/>
</dbReference>
<dbReference type="InterPro" id="IPR004364">
    <property type="entry name" value="Aa-tRNA-synt_II"/>
</dbReference>
<dbReference type="PANTHER" id="PTHR42918:SF15">
    <property type="entry name" value="LYSINE--TRNA LIGASE, CHLOROPLASTIC_MITOCHONDRIAL"/>
    <property type="match status" value="1"/>
</dbReference>
<evidence type="ECO:0000256" key="3">
    <source>
        <dbReference type="ARBA" id="ARBA00022741"/>
    </source>
</evidence>
<evidence type="ECO:0000256" key="2">
    <source>
        <dbReference type="ARBA" id="ARBA00022723"/>
    </source>
</evidence>
<evidence type="ECO:0000256" key="7">
    <source>
        <dbReference type="HAMAP-Rule" id="MF_00252"/>
    </source>
</evidence>
<dbReference type="InterPro" id="IPR045864">
    <property type="entry name" value="aa-tRNA-synth_II/BPL/LPL"/>
</dbReference>
<dbReference type="HAMAP" id="MF_00252">
    <property type="entry name" value="Lys_tRNA_synth_class2"/>
    <property type="match status" value="1"/>
</dbReference>
<feature type="domain" description="Aminoacyl-transfer RNA synthetases class-II family profile" evidence="9">
    <location>
        <begin position="172"/>
        <end position="487"/>
    </location>
</feature>
<dbReference type="EC" id="6.1.1.6" evidence="7"/>
<feature type="binding site" evidence="7">
    <location>
        <position position="406"/>
    </location>
    <ligand>
        <name>Mg(2+)</name>
        <dbReference type="ChEBI" id="CHEBI:18420"/>
        <label>1</label>
    </ligand>
</feature>
<comment type="similarity">
    <text evidence="7">Belongs to the class-II aminoacyl-tRNA synthetase family.</text>
</comment>
<dbReference type="InterPro" id="IPR044136">
    <property type="entry name" value="Lys-tRNA-ligase_II_N"/>
</dbReference>
<evidence type="ECO:0000259" key="9">
    <source>
        <dbReference type="PROSITE" id="PS50862"/>
    </source>
</evidence>
<dbReference type="GO" id="GO:0000287">
    <property type="term" value="F:magnesium ion binding"/>
    <property type="evidence" value="ECO:0007669"/>
    <property type="project" value="UniProtKB-UniRule"/>
</dbReference>
<keyword evidence="7" id="KW-0648">Protein biosynthesis</keyword>
<keyword evidence="4 7" id="KW-0067">ATP-binding</keyword>
<dbReference type="Pfam" id="PF00152">
    <property type="entry name" value="tRNA-synt_2"/>
    <property type="match status" value="1"/>
</dbReference>
<dbReference type="AlphaFoldDB" id="A0A1F6X010"/>
<comment type="cofactor">
    <cofactor evidence="7 8">
        <name>Mg(2+)</name>
        <dbReference type="ChEBI" id="CHEBI:18420"/>
    </cofactor>
    <text evidence="7 8">Binds 3 Mg(2+) ions per subunit.</text>
</comment>
<dbReference type="PANTHER" id="PTHR42918">
    <property type="entry name" value="LYSYL-TRNA SYNTHETASE"/>
    <property type="match status" value="1"/>
</dbReference>
<dbReference type="InterPro" id="IPR004365">
    <property type="entry name" value="NA-bd_OB_tRNA"/>
</dbReference>
<dbReference type="GO" id="GO:0005524">
    <property type="term" value="F:ATP binding"/>
    <property type="evidence" value="ECO:0007669"/>
    <property type="project" value="UniProtKB-UniRule"/>
</dbReference>
<dbReference type="Pfam" id="PF01336">
    <property type="entry name" value="tRNA_anti-codon"/>
    <property type="match status" value="1"/>
</dbReference>
<dbReference type="InterPro" id="IPR018149">
    <property type="entry name" value="Lys-tRNA-synth_II_C"/>
</dbReference>
<dbReference type="GO" id="GO:0000049">
    <property type="term" value="F:tRNA binding"/>
    <property type="evidence" value="ECO:0007669"/>
    <property type="project" value="TreeGrafter"/>
</dbReference>
<evidence type="ECO:0000256" key="5">
    <source>
        <dbReference type="ARBA" id="ARBA00023146"/>
    </source>
</evidence>
<dbReference type="GO" id="GO:0004824">
    <property type="term" value="F:lysine-tRNA ligase activity"/>
    <property type="evidence" value="ECO:0007669"/>
    <property type="project" value="UniProtKB-UniRule"/>
</dbReference>
<dbReference type="Gene3D" id="3.30.930.10">
    <property type="entry name" value="Bira Bifunctional Protein, Domain 2"/>
    <property type="match status" value="1"/>
</dbReference>
<keyword evidence="3 7" id="KW-0547">Nucleotide-binding</keyword>
<dbReference type="InterPro" id="IPR006195">
    <property type="entry name" value="aa-tRNA-synth_II"/>
</dbReference>
<dbReference type="PROSITE" id="PS50862">
    <property type="entry name" value="AA_TRNA_LIGASE_II"/>
    <property type="match status" value="1"/>
</dbReference>
<comment type="caution">
    <text evidence="10">The sequence shown here is derived from an EMBL/GenBank/DDBJ whole genome shotgun (WGS) entry which is preliminary data.</text>
</comment>
<comment type="catalytic activity">
    <reaction evidence="6 7 8">
        <text>tRNA(Lys) + L-lysine + ATP = L-lysyl-tRNA(Lys) + AMP + diphosphate</text>
        <dbReference type="Rhea" id="RHEA:20792"/>
        <dbReference type="Rhea" id="RHEA-COMP:9696"/>
        <dbReference type="Rhea" id="RHEA-COMP:9697"/>
        <dbReference type="ChEBI" id="CHEBI:30616"/>
        <dbReference type="ChEBI" id="CHEBI:32551"/>
        <dbReference type="ChEBI" id="CHEBI:33019"/>
        <dbReference type="ChEBI" id="CHEBI:78442"/>
        <dbReference type="ChEBI" id="CHEBI:78529"/>
        <dbReference type="ChEBI" id="CHEBI:456215"/>
        <dbReference type="EC" id="6.1.1.6"/>
    </reaction>
</comment>
<evidence type="ECO:0000313" key="10">
    <source>
        <dbReference type="EMBL" id="OGI87479.1"/>
    </source>
</evidence>
<protein>
    <recommendedName>
        <fullName evidence="7">Lysine--tRNA ligase</fullName>
        <ecNumber evidence="7">6.1.1.6</ecNumber>
    </recommendedName>
    <alternativeName>
        <fullName evidence="7">Lysyl-tRNA synthetase</fullName>
        <shortName evidence="7">LysRS</shortName>
    </alternativeName>
</protein>
<dbReference type="NCBIfam" id="TIGR00499">
    <property type="entry name" value="lysS_bact"/>
    <property type="match status" value="1"/>
</dbReference>
<reference evidence="10 11" key="1">
    <citation type="journal article" date="2016" name="Nat. Commun.">
        <title>Thousands of microbial genomes shed light on interconnected biogeochemical processes in an aquifer system.</title>
        <authorList>
            <person name="Anantharaman K."/>
            <person name="Brown C.T."/>
            <person name="Hug L.A."/>
            <person name="Sharon I."/>
            <person name="Castelle C.J."/>
            <person name="Probst A.J."/>
            <person name="Thomas B.C."/>
            <person name="Singh A."/>
            <person name="Wilkins M.J."/>
            <person name="Karaoz U."/>
            <person name="Brodie E.L."/>
            <person name="Williams K.H."/>
            <person name="Hubbard S.S."/>
            <person name="Banfield J.F."/>
        </authorList>
    </citation>
    <scope>NUCLEOTIDE SEQUENCE [LARGE SCALE GENOMIC DNA]</scope>
</reference>
<dbReference type="CDD" id="cd04322">
    <property type="entry name" value="LysRS_N"/>
    <property type="match status" value="1"/>
</dbReference>
<accession>A0A1F6X010</accession>
<evidence type="ECO:0000256" key="4">
    <source>
        <dbReference type="ARBA" id="ARBA00022840"/>
    </source>
</evidence>
<comment type="caution">
    <text evidence="7">Lacks conserved residue(s) required for the propagation of feature annotation.</text>
</comment>
<sequence length="489" mass="56655">MSSLEDIRENRLKKLELLKSKGINPYPVNSKKDFCLEELISDFIKLSKRKTAISVVGRIMSLRPQGGLVFLNFNDGTACFQGLIKKDEMKNELINLFNETVDIGDFIQFDGFLFKTKRGEKTLLIKNWKMLSKSLKPLPEKWHGLQDVEERFRKRYLDTLMSEEVKKRFITRSRFISELRNYLDKKNFLEVETPILQSLAGGATAQPFITHHKALDINLYLRVAPELHLKELLIGNFPKVYEIGRLFRNEGIDVTHNPEFTTIEVYEAYADASKHMDFLEKLLKTVIKKVINKTDFEYNGNKISFAGKFKRVSFLSLIKQHSLISDPEKVTREELSLTAQRLGIKVDETDSRTKIMDNIYKKTCLPKLIQPTFIVDYPAEFSPLAKRKENNPEMIDRYQLIVAGMEVINAFSELNDPIDQHHRFLEQEKIREGGDEEAHPHDQEYIEAMEYGMPPAGGIGMSIDRFVMLLTDARNIKEVILFPTLRPKK</sequence>
<feature type="binding site" evidence="7">
    <location>
        <position position="406"/>
    </location>
    <ligand>
        <name>Mg(2+)</name>
        <dbReference type="ChEBI" id="CHEBI:18420"/>
        <label>2</label>
    </ligand>
</feature>
<evidence type="ECO:0000256" key="6">
    <source>
        <dbReference type="ARBA" id="ARBA00048573"/>
    </source>
</evidence>
<dbReference type="InterPro" id="IPR012340">
    <property type="entry name" value="NA-bd_OB-fold"/>
</dbReference>
<keyword evidence="7 8" id="KW-0460">Magnesium</keyword>
<evidence type="ECO:0000256" key="8">
    <source>
        <dbReference type="RuleBase" id="RU000336"/>
    </source>
</evidence>
<dbReference type="NCBIfam" id="NF001756">
    <property type="entry name" value="PRK00484.1"/>
    <property type="match status" value="1"/>
</dbReference>
<organism evidence="10 11">
    <name type="scientific">Candidatus Nomurabacteria bacterium RIFCSPLOWO2_01_FULL_33_24</name>
    <dbReference type="NCBI Taxonomy" id="1801765"/>
    <lineage>
        <taxon>Bacteria</taxon>
        <taxon>Candidatus Nomuraibacteriota</taxon>
    </lineage>
</organism>